<dbReference type="GO" id="GO:0005524">
    <property type="term" value="F:ATP binding"/>
    <property type="evidence" value="ECO:0007669"/>
    <property type="project" value="UniProtKB-KW"/>
</dbReference>
<keyword evidence="2" id="KW-0813">Transport</keyword>
<keyword evidence="4" id="KW-0547">Nucleotide-binding</keyword>
<evidence type="ECO:0000313" key="9">
    <source>
        <dbReference type="Proteomes" id="UP001146670"/>
    </source>
</evidence>
<evidence type="ECO:0000256" key="3">
    <source>
        <dbReference type="ARBA" id="ARBA00022475"/>
    </source>
</evidence>
<dbReference type="PANTHER" id="PTHR42788:SF7">
    <property type="entry name" value="NITRATE ABC TRANSPORTER ATP-BINDING PROTEIN"/>
    <property type="match status" value="1"/>
</dbReference>
<dbReference type="RefSeq" id="WP_268751517.1">
    <property type="nucleotide sequence ID" value="NZ_JAPRFQ010000001.1"/>
</dbReference>
<dbReference type="InterPro" id="IPR003593">
    <property type="entry name" value="AAA+_ATPase"/>
</dbReference>
<evidence type="ECO:0000256" key="5">
    <source>
        <dbReference type="ARBA" id="ARBA00022840"/>
    </source>
</evidence>
<dbReference type="SUPFAM" id="SSF52540">
    <property type="entry name" value="P-loop containing nucleoside triphosphate hydrolases"/>
    <property type="match status" value="1"/>
</dbReference>
<evidence type="ECO:0000256" key="2">
    <source>
        <dbReference type="ARBA" id="ARBA00022448"/>
    </source>
</evidence>
<dbReference type="PROSITE" id="PS50893">
    <property type="entry name" value="ABC_TRANSPORTER_2"/>
    <property type="match status" value="1"/>
</dbReference>
<evidence type="ECO:0000256" key="4">
    <source>
        <dbReference type="ARBA" id="ARBA00022741"/>
    </source>
</evidence>
<feature type="domain" description="ABC transporter" evidence="7">
    <location>
        <begin position="5"/>
        <end position="252"/>
    </location>
</feature>
<dbReference type="Proteomes" id="UP001146670">
    <property type="component" value="Unassembled WGS sequence"/>
</dbReference>
<keyword evidence="6" id="KW-0472">Membrane</keyword>
<dbReference type="InterPro" id="IPR027417">
    <property type="entry name" value="P-loop_NTPase"/>
</dbReference>
<dbReference type="EMBL" id="JAPRFR010000001">
    <property type="protein sequence ID" value="MCZ0725193.1"/>
    <property type="molecule type" value="Genomic_DNA"/>
</dbReference>
<sequence length="254" mass="28133">MTSKLQLKAVSKGFKRHTPDAFTALDQINLDIADGDFITLVGGNGAGKSTLLNSIAGHFPIDSGDIYLDGESISHLDEEERAAFVGRVFQNPAMGTAPRMTVAENLALAKRRGHKRRLRRSVKEDDRQEFAEMLSRLNLGLEDRLDTEIGSLSGGQRQTISLLMATINRPEILLLDEHTAALDPKTSKLILELTNQIVRNDKLSTLMITHNLQDAIDYGNRILVLSHGSILYDIKQEDKANLTAIQLYQLMEGV</sequence>
<keyword evidence="5 8" id="KW-0067">ATP-binding</keyword>
<reference evidence="8" key="1">
    <citation type="submission" date="2022-12" db="EMBL/GenBank/DDBJ databases">
        <title>Description and comparative metabolic analysis of Aerococcus sp. nov., isolated from the feces of a pig.</title>
        <authorList>
            <person name="Chang Y.-H."/>
        </authorList>
    </citation>
    <scope>NUCLEOTIDE SEQUENCE</scope>
    <source>
        <strain evidence="8">YH-aer222</strain>
    </source>
</reference>
<dbReference type="InterPro" id="IPR050166">
    <property type="entry name" value="ABC_transporter_ATP-bind"/>
</dbReference>
<organism evidence="8 9">
    <name type="scientific">Aerococcus kribbianus</name>
    <dbReference type="NCBI Taxonomy" id="2999064"/>
    <lineage>
        <taxon>Bacteria</taxon>
        <taxon>Bacillati</taxon>
        <taxon>Bacillota</taxon>
        <taxon>Bacilli</taxon>
        <taxon>Lactobacillales</taxon>
        <taxon>Aerococcaceae</taxon>
        <taxon>Aerococcus</taxon>
    </lineage>
</organism>
<dbReference type="GO" id="GO:0016887">
    <property type="term" value="F:ATP hydrolysis activity"/>
    <property type="evidence" value="ECO:0007669"/>
    <property type="project" value="InterPro"/>
</dbReference>
<evidence type="ECO:0000259" key="7">
    <source>
        <dbReference type="PROSITE" id="PS50893"/>
    </source>
</evidence>
<protein>
    <submittedName>
        <fullName evidence="8">ATP-binding cassette domain-containing protein</fullName>
    </submittedName>
</protein>
<dbReference type="AlphaFoldDB" id="A0A9X3FM49"/>
<dbReference type="GO" id="GO:0005886">
    <property type="term" value="C:plasma membrane"/>
    <property type="evidence" value="ECO:0007669"/>
    <property type="project" value="UniProtKB-SubCell"/>
</dbReference>
<evidence type="ECO:0000256" key="1">
    <source>
        <dbReference type="ARBA" id="ARBA00004202"/>
    </source>
</evidence>
<dbReference type="Gene3D" id="3.40.50.300">
    <property type="entry name" value="P-loop containing nucleotide triphosphate hydrolases"/>
    <property type="match status" value="1"/>
</dbReference>
<name>A0A9X3FM49_9LACT</name>
<accession>A0A9X3FM49</accession>
<evidence type="ECO:0000256" key="6">
    <source>
        <dbReference type="ARBA" id="ARBA00023136"/>
    </source>
</evidence>
<dbReference type="InterPro" id="IPR003439">
    <property type="entry name" value="ABC_transporter-like_ATP-bd"/>
</dbReference>
<keyword evidence="3" id="KW-1003">Cell membrane</keyword>
<evidence type="ECO:0000313" key="8">
    <source>
        <dbReference type="EMBL" id="MCZ0725193.1"/>
    </source>
</evidence>
<gene>
    <name evidence="8" type="ORF">OW157_01250</name>
</gene>
<comment type="subcellular location">
    <subcellularLocation>
        <location evidence="1">Cell membrane</location>
        <topology evidence="1">Peripheral membrane protein</topology>
    </subcellularLocation>
</comment>
<keyword evidence="9" id="KW-1185">Reference proteome</keyword>
<proteinExistence type="predicted"/>
<dbReference type="SMART" id="SM00382">
    <property type="entry name" value="AAA"/>
    <property type="match status" value="1"/>
</dbReference>
<comment type="caution">
    <text evidence="8">The sequence shown here is derived from an EMBL/GenBank/DDBJ whole genome shotgun (WGS) entry which is preliminary data.</text>
</comment>
<dbReference type="PANTHER" id="PTHR42788">
    <property type="entry name" value="TAURINE IMPORT ATP-BINDING PROTEIN-RELATED"/>
    <property type="match status" value="1"/>
</dbReference>
<dbReference type="Pfam" id="PF00005">
    <property type="entry name" value="ABC_tran"/>
    <property type="match status" value="1"/>
</dbReference>